<accession>A0A8K0TLC1</accession>
<dbReference type="Proteomes" id="UP000813385">
    <property type="component" value="Unassembled WGS sequence"/>
</dbReference>
<feature type="region of interest" description="Disordered" evidence="1">
    <location>
        <begin position="1"/>
        <end position="32"/>
    </location>
</feature>
<dbReference type="AlphaFoldDB" id="A0A8K0TLC1"/>
<sequence length="59" mass="6964">MDPSESLGREPNRTRGPNKRQRDPQNFSCPYRKRNPLRFSVSNFETCAIRSFEDMTTLK</sequence>
<dbReference type="EMBL" id="JAGPXD010000003">
    <property type="protein sequence ID" value="KAH7362483.1"/>
    <property type="molecule type" value="Genomic_DNA"/>
</dbReference>
<keyword evidence="3" id="KW-1185">Reference proteome</keyword>
<evidence type="ECO:0000313" key="2">
    <source>
        <dbReference type="EMBL" id="KAH7362483.1"/>
    </source>
</evidence>
<comment type="caution">
    <text evidence="2">The sequence shown here is derived from an EMBL/GenBank/DDBJ whole genome shotgun (WGS) entry which is preliminary data.</text>
</comment>
<evidence type="ECO:0000256" key="1">
    <source>
        <dbReference type="SAM" id="MobiDB-lite"/>
    </source>
</evidence>
<dbReference type="OrthoDB" id="610608at2759"/>
<gene>
    <name evidence="2" type="ORF">B0T11DRAFT_280874</name>
</gene>
<proteinExistence type="predicted"/>
<reference evidence="2" key="1">
    <citation type="journal article" date="2021" name="Nat. Commun.">
        <title>Genetic determinants of endophytism in the Arabidopsis root mycobiome.</title>
        <authorList>
            <person name="Mesny F."/>
            <person name="Miyauchi S."/>
            <person name="Thiergart T."/>
            <person name="Pickel B."/>
            <person name="Atanasova L."/>
            <person name="Karlsson M."/>
            <person name="Huettel B."/>
            <person name="Barry K.W."/>
            <person name="Haridas S."/>
            <person name="Chen C."/>
            <person name="Bauer D."/>
            <person name="Andreopoulos W."/>
            <person name="Pangilinan J."/>
            <person name="LaButti K."/>
            <person name="Riley R."/>
            <person name="Lipzen A."/>
            <person name="Clum A."/>
            <person name="Drula E."/>
            <person name="Henrissat B."/>
            <person name="Kohler A."/>
            <person name="Grigoriev I.V."/>
            <person name="Martin F.M."/>
            <person name="Hacquard S."/>
        </authorList>
    </citation>
    <scope>NUCLEOTIDE SEQUENCE</scope>
    <source>
        <strain evidence="2">MPI-CAGE-AT-0016</strain>
    </source>
</reference>
<name>A0A8K0TLC1_9PEZI</name>
<protein>
    <submittedName>
        <fullName evidence="2">Uncharacterized protein</fullName>
    </submittedName>
</protein>
<organism evidence="2 3">
    <name type="scientific">Plectosphaerella cucumerina</name>
    <dbReference type="NCBI Taxonomy" id="40658"/>
    <lineage>
        <taxon>Eukaryota</taxon>
        <taxon>Fungi</taxon>
        <taxon>Dikarya</taxon>
        <taxon>Ascomycota</taxon>
        <taxon>Pezizomycotina</taxon>
        <taxon>Sordariomycetes</taxon>
        <taxon>Hypocreomycetidae</taxon>
        <taxon>Glomerellales</taxon>
        <taxon>Plectosphaerellaceae</taxon>
        <taxon>Plectosphaerella</taxon>
    </lineage>
</organism>
<evidence type="ECO:0000313" key="3">
    <source>
        <dbReference type="Proteomes" id="UP000813385"/>
    </source>
</evidence>